<sequence length="419" mass="46378">MPTLSVVIPVHNKWELTAACLRSLAEHTPGGDVAVIVVDNASADDTSGACPALGSSLFGRRFRYRRFENNRNFGPACNAGAALADSDLLFFLNNDTLLTPGWLPPLQDALAAEPDLVGVGPLLAYPDDTVQHLGIVITPAGGSIGHLYAGLPLAHPLARRRRRFPAITGAALMVSRALFLEAGGFCEAYVNGFEDVDFCLALAENGGVMSVIPESRVIHFESQTPQRRDHDEDNGRLLRARRDLSRFVNMPALAEEDDYVLRVEPDLQVRFGVPEERRKALLRRLRSARPFRPDHCLALLDEEPLWEEGYEMLATLLENAGRREEALAVWHRHLRLTPSLEAAERALRILRQLNADPGDLAEAVERWRAGILDEEGHAAKLANILALLRRDGPVSLIPAYEQAAMRAAELRMRWRTGTH</sequence>
<protein>
    <submittedName>
        <fullName evidence="2">Glycosyltransferase family 2 protein</fullName>
    </submittedName>
</protein>
<evidence type="ECO:0000313" key="2">
    <source>
        <dbReference type="EMBL" id="HJA09164.1"/>
    </source>
</evidence>
<reference evidence="2" key="1">
    <citation type="journal article" date="2021" name="PeerJ">
        <title>Extensive microbial diversity within the chicken gut microbiome revealed by metagenomics and culture.</title>
        <authorList>
            <person name="Gilroy R."/>
            <person name="Ravi A."/>
            <person name="Getino M."/>
            <person name="Pursley I."/>
            <person name="Horton D.L."/>
            <person name="Alikhan N.F."/>
            <person name="Baker D."/>
            <person name="Gharbi K."/>
            <person name="Hall N."/>
            <person name="Watson M."/>
            <person name="Adriaenssens E.M."/>
            <person name="Foster-Nyarko E."/>
            <person name="Jarju S."/>
            <person name="Secka A."/>
            <person name="Antonio M."/>
            <person name="Oren A."/>
            <person name="Chaudhuri R.R."/>
            <person name="La Ragione R."/>
            <person name="Hildebrand F."/>
            <person name="Pallen M.J."/>
        </authorList>
    </citation>
    <scope>NUCLEOTIDE SEQUENCE</scope>
    <source>
        <strain evidence="2">CHK186-16707</strain>
    </source>
</reference>
<dbReference type="SUPFAM" id="SSF53448">
    <property type="entry name" value="Nucleotide-diphospho-sugar transferases"/>
    <property type="match status" value="1"/>
</dbReference>
<dbReference type="EMBL" id="DXAN01000026">
    <property type="protein sequence ID" value="HJA09164.1"/>
    <property type="molecule type" value="Genomic_DNA"/>
</dbReference>
<name>A0A9D2KKR1_9BACT</name>
<proteinExistence type="predicted"/>
<dbReference type="InterPro" id="IPR029044">
    <property type="entry name" value="Nucleotide-diphossugar_trans"/>
</dbReference>
<comment type="caution">
    <text evidence="2">The sequence shown here is derived from an EMBL/GenBank/DDBJ whole genome shotgun (WGS) entry which is preliminary data.</text>
</comment>
<dbReference type="InterPro" id="IPR011990">
    <property type="entry name" value="TPR-like_helical_dom_sf"/>
</dbReference>
<dbReference type="PANTHER" id="PTHR43179">
    <property type="entry name" value="RHAMNOSYLTRANSFERASE WBBL"/>
    <property type="match status" value="1"/>
</dbReference>
<dbReference type="Gene3D" id="3.90.550.10">
    <property type="entry name" value="Spore Coat Polysaccharide Biosynthesis Protein SpsA, Chain A"/>
    <property type="match status" value="1"/>
</dbReference>
<feature type="domain" description="Glycosyltransferase 2-like" evidence="1">
    <location>
        <begin position="5"/>
        <end position="130"/>
    </location>
</feature>
<dbReference type="Pfam" id="PF00535">
    <property type="entry name" value="Glycos_transf_2"/>
    <property type="match status" value="1"/>
</dbReference>
<accession>A0A9D2KKR1</accession>
<evidence type="ECO:0000313" key="3">
    <source>
        <dbReference type="Proteomes" id="UP000824225"/>
    </source>
</evidence>
<reference evidence="2" key="2">
    <citation type="submission" date="2021-04" db="EMBL/GenBank/DDBJ databases">
        <authorList>
            <person name="Gilroy R."/>
        </authorList>
    </citation>
    <scope>NUCLEOTIDE SEQUENCE</scope>
    <source>
        <strain evidence="2">CHK186-16707</strain>
    </source>
</reference>
<dbReference type="AlphaFoldDB" id="A0A9D2KKR1"/>
<dbReference type="Proteomes" id="UP000824225">
    <property type="component" value="Unassembled WGS sequence"/>
</dbReference>
<gene>
    <name evidence="2" type="ORF">H9962_08260</name>
</gene>
<dbReference type="InterPro" id="IPR001173">
    <property type="entry name" value="Glyco_trans_2-like"/>
</dbReference>
<organism evidence="2 3">
    <name type="scientific">Candidatus Mailhella merdigallinarum</name>
    <dbReference type="NCBI Taxonomy" id="2838658"/>
    <lineage>
        <taxon>Bacteria</taxon>
        <taxon>Pseudomonadati</taxon>
        <taxon>Thermodesulfobacteriota</taxon>
        <taxon>Desulfovibrionia</taxon>
        <taxon>Desulfovibrionales</taxon>
        <taxon>Desulfovibrionaceae</taxon>
        <taxon>Mailhella</taxon>
    </lineage>
</organism>
<dbReference type="SUPFAM" id="SSF48452">
    <property type="entry name" value="TPR-like"/>
    <property type="match status" value="1"/>
</dbReference>
<dbReference type="CDD" id="cd04186">
    <property type="entry name" value="GT_2_like_c"/>
    <property type="match status" value="1"/>
</dbReference>
<dbReference type="PANTHER" id="PTHR43179:SF7">
    <property type="entry name" value="RHAMNOSYLTRANSFERASE WBBL"/>
    <property type="match status" value="1"/>
</dbReference>
<evidence type="ECO:0000259" key="1">
    <source>
        <dbReference type="Pfam" id="PF00535"/>
    </source>
</evidence>